<organism evidence="6 7">
    <name type="scientific">Geodia barretti</name>
    <name type="common">Barrett's horny sponge</name>
    <dbReference type="NCBI Taxonomy" id="519541"/>
    <lineage>
        <taxon>Eukaryota</taxon>
        <taxon>Metazoa</taxon>
        <taxon>Porifera</taxon>
        <taxon>Demospongiae</taxon>
        <taxon>Heteroscleromorpha</taxon>
        <taxon>Tetractinellida</taxon>
        <taxon>Astrophorina</taxon>
        <taxon>Geodiidae</taxon>
        <taxon>Geodia</taxon>
    </lineage>
</organism>
<comment type="similarity">
    <text evidence="2">Belongs to the CYRI family.</text>
</comment>
<dbReference type="PANTHER" id="PTHR12422">
    <property type="entry name" value="GH09096P"/>
    <property type="match status" value="1"/>
</dbReference>
<protein>
    <submittedName>
        <fullName evidence="6">CYFIP-related Rac1 interactor B</fullName>
    </submittedName>
</protein>
<dbReference type="GO" id="GO:0030833">
    <property type="term" value="P:regulation of actin filament polymerization"/>
    <property type="evidence" value="ECO:0007669"/>
    <property type="project" value="InterPro"/>
</dbReference>
<keyword evidence="3" id="KW-0472">Membrane</keyword>
<accession>A0AA35TV30</accession>
<evidence type="ECO:0000256" key="3">
    <source>
        <dbReference type="ARBA" id="ARBA00023136"/>
    </source>
</evidence>
<reference evidence="6" key="1">
    <citation type="submission" date="2023-03" db="EMBL/GenBank/DDBJ databases">
        <authorList>
            <person name="Steffen K."/>
            <person name="Cardenas P."/>
        </authorList>
    </citation>
    <scope>NUCLEOTIDE SEQUENCE</scope>
</reference>
<keyword evidence="4" id="KW-0449">Lipoprotein</keyword>
<evidence type="ECO:0000256" key="1">
    <source>
        <dbReference type="ARBA" id="ARBA00004635"/>
    </source>
</evidence>
<sequence length="348" mass="39269">MFILCIEPDAVYCTAASVQNHFSLPPPSLPRSFVSSLLQLQSRLQRREKSTGRLPRFSTEPPTFLPISMVTREQGSTSESGNWVEQNEMNFISKPQKYAISNSKSEKHQDVAWKAVCPSVILLKKFYEFALELETALCDLLTVLCSPDMPAIQHLEKQQAITKQFAEILHFTLSFDDLKMTSPAIQNDFSYYRRTLNRRRMVRDYHEDTSAAVAELSDGVDLPDDVANRMSLFYANPTPMLNTLSGAAEKLLQEWALFRNPSLTLDNMTNCFSAMASVCGSSVTILNTRPGSRVKRLSCFCLRVMVGVIILYDHVHLLGPLLSRPPLMYSTKHFNEDSTPKATKELLS</sequence>
<dbReference type="InterPro" id="IPR039789">
    <property type="entry name" value="CYRI"/>
</dbReference>
<evidence type="ECO:0000313" key="6">
    <source>
        <dbReference type="EMBL" id="CAI8055010.1"/>
    </source>
</evidence>
<dbReference type="AlphaFoldDB" id="A0AA35TV30"/>
<dbReference type="GO" id="GO:0031267">
    <property type="term" value="F:small GTPase binding"/>
    <property type="evidence" value="ECO:0007669"/>
    <property type="project" value="InterPro"/>
</dbReference>
<dbReference type="GO" id="GO:0016020">
    <property type="term" value="C:membrane"/>
    <property type="evidence" value="ECO:0007669"/>
    <property type="project" value="UniProtKB-SubCell"/>
</dbReference>
<comment type="subcellular location">
    <subcellularLocation>
        <location evidence="1">Membrane</location>
        <topology evidence="1">Lipid-anchor</topology>
    </subcellularLocation>
</comment>
<gene>
    <name evidence="6" type="ORF">GBAR_LOCUS30019</name>
</gene>
<keyword evidence="7" id="KW-1185">Reference proteome</keyword>
<evidence type="ECO:0000259" key="5">
    <source>
        <dbReference type="Pfam" id="PF07159"/>
    </source>
</evidence>
<comment type="caution">
    <text evidence="6">The sequence shown here is derived from an EMBL/GenBank/DDBJ whole genome shotgun (WGS) entry which is preliminary data.</text>
</comment>
<dbReference type="Pfam" id="PF07159">
    <property type="entry name" value="CYRIA-B_Rac1-bd"/>
    <property type="match status" value="1"/>
</dbReference>
<dbReference type="InterPro" id="IPR009828">
    <property type="entry name" value="CYRIA/CYRIB_Rac1-bd"/>
</dbReference>
<evidence type="ECO:0000313" key="7">
    <source>
        <dbReference type="Proteomes" id="UP001174909"/>
    </source>
</evidence>
<dbReference type="EMBL" id="CASHTH010004234">
    <property type="protein sequence ID" value="CAI8055010.1"/>
    <property type="molecule type" value="Genomic_DNA"/>
</dbReference>
<evidence type="ECO:0000256" key="4">
    <source>
        <dbReference type="ARBA" id="ARBA00023288"/>
    </source>
</evidence>
<proteinExistence type="inferred from homology"/>
<feature type="domain" description="CYRIA/CYRIB Rac1 binding" evidence="5">
    <location>
        <begin position="97"/>
        <end position="320"/>
    </location>
</feature>
<name>A0AA35TV30_GEOBA</name>
<dbReference type="Proteomes" id="UP001174909">
    <property type="component" value="Unassembled WGS sequence"/>
</dbReference>
<evidence type="ECO:0000256" key="2">
    <source>
        <dbReference type="ARBA" id="ARBA00005778"/>
    </source>
</evidence>